<keyword evidence="10" id="KW-1185">Reference proteome</keyword>
<dbReference type="InterPro" id="IPR019832">
    <property type="entry name" value="Mn/Fe_SOD_C"/>
</dbReference>
<dbReference type="GO" id="GO:0005737">
    <property type="term" value="C:cytoplasm"/>
    <property type="evidence" value="ECO:0007669"/>
    <property type="project" value="TreeGrafter"/>
</dbReference>
<evidence type="ECO:0000256" key="4">
    <source>
        <dbReference type="ARBA" id="ARBA00023002"/>
    </source>
</evidence>
<dbReference type="SUPFAM" id="SSF54719">
    <property type="entry name" value="Fe,Mn superoxide dismutase (SOD), C-terminal domain"/>
    <property type="match status" value="1"/>
</dbReference>
<dbReference type="InterPro" id="IPR036314">
    <property type="entry name" value="SOD_C_sf"/>
</dbReference>
<dbReference type="EC" id="1.15.1.1" evidence="2 6"/>
<evidence type="ECO:0000256" key="1">
    <source>
        <dbReference type="ARBA" id="ARBA00008714"/>
    </source>
</evidence>
<comment type="function">
    <text evidence="6">Destroys radicals which are normally produced within the cells and which are toxic to biological systems.</text>
</comment>
<dbReference type="RefSeq" id="WP_069976933.1">
    <property type="nucleotide sequence ID" value="NZ_CP017269.1"/>
</dbReference>
<dbReference type="STRING" id="1424294.Gferi_12305"/>
<dbReference type="OrthoDB" id="9803125at2"/>
<dbReference type="FunFam" id="3.55.40.20:FF:000001">
    <property type="entry name" value="Superoxide dismutase"/>
    <property type="match status" value="1"/>
</dbReference>
<evidence type="ECO:0000256" key="6">
    <source>
        <dbReference type="RuleBase" id="RU000414"/>
    </source>
</evidence>
<dbReference type="PRINTS" id="PR01703">
    <property type="entry name" value="MNSODISMTASE"/>
</dbReference>
<evidence type="ECO:0000256" key="3">
    <source>
        <dbReference type="ARBA" id="ARBA00022723"/>
    </source>
</evidence>
<proteinExistence type="inferred from homology"/>
<keyword evidence="4 6" id="KW-0560">Oxidoreductase</keyword>
<dbReference type="Pfam" id="PF02777">
    <property type="entry name" value="Sod_Fe_C"/>
    <property type="match status" value="1"/>
</dbReference>
<dbReference type="SUPFAM" id="SSF46609">
    <property type="entry name" value="Fe,Mn superoxide dismutase (SOD), N-terminal domain"/>
    <property type="match status" value="1"/>
</dbReference>
<dbReference type="Gene3D" id="1.10.287.990">
    <property type="entry name" value="Fe,Mn superoxide dismutase (SOD) domain"/>
    <property type="match status" value="1"/>
</dbReference>
<feature type="domain" description="Manganese/iron superoxide dismutase N-terminal" evidence="7">
    <location>
        <begin position="2"/>
        <end position="90"/>
    </location>
</feature>
<comment type="similarity">
    <text evidence="1 6">Belongs to the iron/manganese superoxide dismutase family.</text>
</comment>
<dbReference type="PANTHER" id="PTHR43595">
    <property type="entry name" value="37S RIBOSOMAL PROTEIN S26, MITOCHONDRIAL"/>
    <property type="match status" value="1"/>
</dbReference>
<dbReference type="InterPro" id="IPR019831">
    <property type="entry name" value="Mn/Fe_SOD_N"/>
</dbReference>
<feature type="binding site" evidence="5">
    <location>
        <position position="27"/>
    </location>
    <ligand>
        <name>Mn(2+)</name>
        <dbReference type="ChEBI" id="CHEBI:29035"/>
    </ligand>
</feature>
<dbReference type="GO" id="GO:0004784">
    <property type="term" value="F:superoxide dismutase activity"/>
    <property type="evidence" value="ECO:0007669"/>
    <property type="project" value="UniProtKB-EC"/>
</dbReference>
<dbReference type="Proteomes" id="UP000095743">
    <property type="component" value="Chromosome"/>
</dbReference>
<feature type="binding site" evidence="5">
    <location>
        <position position="82"/>
    </location>
    <ligand>
        <name>Mn(2+)</name>
        <dbReference type="ChEBI" id="CHEBI:29035"/>
    </ligand>
</feature>
<organism evidence="9 10">
    <name type="scientific">Geosporobacter ferrireducens</name>
    <dbReference type="NCBI Taxonomy" id="1424294"/>
    <lineage>
        <taxon>Bacteria</taxon>
        <taxon>Bacillati</taxon>
        <taxon>Bacillota</taxon>
        <taxon>Clostridia</taxon>
        <taxon>Peptostreptococcales</taxon>
        <taxon>Thermotaleaceae</taxon>
        <taxon>Geosporobacter</taxon>
    </lineage>
</organism>
<feature type="domain" description="Manganese/iron superoxide dismutase C-terminal" evidence="8">
    <location>
        <begin position="97"/>
        <end position="198"/>
    </location>
</feature>
<feature type="binding site" evidence="5">
    <location>
        <position position="169"/>
    </location>
    <ligand>
        <name>Mn(2+)</name>
        <dbReference type="ChEBI" id="CHEBI:29035"/>
    </ligand>
</feature>
<dbReference type="InterPro" id="IPR019833">
    <property type="entry name" value="Mn/Fe_SOD_BS"/>
</dbReference>
<dbReference type="InterPro" id="IPR001189">
    <property type="entry name" value="Mn/Fe_SOD"/>
</dbReference>
<feature type="binding site" evidence="5">
    <location>
        <position position="165"/>
    </location>
    <ligand>
        <name>Mn(2+)</name>
        <dbReference type="ChEBI" id="CHEBI:29035"/>
    </ligand>
</feature>
<accession>A0A1D8GHB4</accession>
<evidence type="ECO:0000259" key="8">
    <source>
        <dbReference type="Pfam" id="PF02777"/>
    </source>
</evidence>
<dbReference type="PIRSF" id="PIRSF000349">
    <property type="entry name" value="SODismutase"/>
    <property type="match status" value="1"/>
</dbReference>
<sequence>MQHQLPKLDYAYDALEPHIDQLTMEIHYSRHHAAYVNNLNNALENYKDLQALSLEELLKSLDQLPESIYWPVRNNGGGHFNHTLFWSLLSPNGGGHPSGELAEKIKDTFGTFEQFQDLFNKAALSRFGSGWAWLVLHPDGSISVVSTPNQDNPVSDGLQPILGLDVWEHAYYLKYMNKRPDYINAWWNVVNWDAVEKRYQLLKK</sequence>
<dbReference type="PANTHER" id="PTHR43595:SF2">
    <property type="entry name" value="SMALL RIBOSOMAL SUBUNIT PROTEIN MS42"/>
    <property type="match status" value="1"/>
</dbReference>
<dbReference type="AlphaFoldDB" id="A0A1D8GHB4"/>
<evidence type="ECO:0000313" key="9">
    <source>
        <dbReference type="EMBL" id="AOT70305.1"/>
    </source>
</evidence>
<evidence type="ECO:0000313" key="10">
    <source>
        <dbReference type="Proteomes" id="UP000095743"/>
    </source>
</evidence>
<dbReference type="Gene3D" id="3.55.40.20">
    <property type="entry name" value="Iron/manganese superoxide dismutase, C-terminal domain"/>
    <property type="match status" value="1"/>
</dbReference>
<evidence type="ECO:0000259" key="7">
    <source>
        <dbReference type="Pfam" id="PF00081"/>
    </source>
</evidence>
<protein>
    <recommendedName>
        <fullName evidence="2 6">Superoxide dismutase</fullName>
        <ecNumber evidence="2 6">1.15.1.1</ecNumber>
    </recommendedName>
</protein>
<evidence type="ECO:0000256" key="2">
    <source>
        <dbReference type="ARBA" id="ARBA00012682"/>
    </source>
</evidence>
<evidence type="ECO:0000256" key="5">
    <source>
        <dbReference type="PIRSR" id="PIRSR000349-1"/>
    </source>
</evidence>
<dbReference type="PROSITE" id="PS00088">
    <property type="entry name" value="SOD_MN"/>
    <property type="match status" value="1"/>
</dbReference>
<dbReference type="InterPro" id="IPR036324">
    <property type="entry name" value="Mn/Fe_SOD_N_sf"/>
</dbReference>
<gene>
    <name evidence="9" type="ORF">Gferi_12305</name>
</gene>
<keyword evidence="3 5" id="KW-0479">Metal-binding</keyword>
<dbReference type="Pfam" id="PF00081">
    <property type="entry name" value="Sod_Fe_N"/>
    <property type="match status" value="1"/>
</dbReference>
<dbReference type="KEGG" id="gfe:Gferi_12305"/>
<dbReference type="EMBL" id="CP017269">
    <property type="protein sequence ID" value="AOT70305.1"/>
    <property type="molecule type" value="Genomic_DNA"/>
</dbReference>
<name>A0A1D8GHB4_9FIRM</name>
<dbReference type="GO" id="GO:0046872">
    <property type="term" value="F:metal ion binding"/>
    <property type="evidence" value="ECO:0007669"/>
    <property type="project" value="UniProtKB-KW"/>
</dbReference>
<reference evidence="9 10" key="1">
    <citation type="submission" date="2016-09" db="EMBL/GenBank/DDBJ databases">
        <title>Genomic analysis reveals versatility of anaerobic energy metabolism of Geosporobacter ferrireducens IRF9 of phylum Firmicutes.</title>
        <authorList>
            <person name="Kim S.-J."/>
        </authorList>
    </citation>
    <scope>NUCLEOTIDE SEQUENCE [LARGE SCALE GENOMIC DNA]</scope>
    <source>
        <strain evidence="9 10">IRF9</strain>
    </source>
</reference>
<comment type="catalytic activity">
    <reaction evidence="6">
        <text>2 superoxide + 2 H(+) = H2O2 + O2</text>
        <dbReference type="Rhea" id="RHEA:20696"/>
        <dbReference type="ChEBI" id="CHEBI:15378"/>
        <dbReference type="ChEBI" id="CHEBI:15379"/>
        <dbReference type="ChEBI" id="CHEBI:16240"/>
        <dbReference type="ChEBI" id="CHEBI:18421"/>
        <dbReference type="EC" id="1.15.1.1"/>
    </reaction>
</comment>
<dbReference type="FunFam" id="1.10.287.990:FF:000001">
    <property type="entry name" value="Superoxide dismutase"/>
    <property type="match status" value="1"/>
</dbReference>